<dbReference type="OMA" id="NYNAPTH"/>
<dbReference type="EMBL" id="CDMC01000007">
    <property type="protein sequence ID" value="CEN62433.1"/>
    <property type="molecule type" value="Genomic_DNA"/>
</dbReference>
<evidence type="ECO:0000313" key="7">
    <source>
        <dbReference type="EMBL" id="CEN62433.1"/>
    </source>
</evidence>
<dbReference type="OrthoDB" id="10262720at2759"/>
<dbReference type="InterPro" id="IPR013900">
    <property type="entry name" value="RNR_inhibitor"/>
</dbReference>
<protein>
    <submittedName>
        <fullName evidence="7">Uncharacterized protein</fullName>
    </submittedName>
</protein>
<comment type="subcellular location">
    <subcellularLocation>
        <location evidence="2">Cytoplasm</location>
    </subcellularLocation>
    <subcellularLocation>
        <location evidence="1">Nucleus</location>
    </subcellularLocation>
</comment>
<name>A0A0U5GVI9_ASPCI</name>
<evidence type="ECO:0000256" key="6">
    <source>
        <dbReference type="SAM" id="MobiDB-lite"/>
    </source>
</evidence>
<dbReference type="GO" id="GO:0008104">
    <property type="term" value="P:intracellular protein localization"/>
    <property type="evidence" value="ECO:0007669"/>
    <property type="project" value="TreeGrafter"/>
</dbReference>
<dbReference type="Proteomes" id="UP000054771">
    <property type="component" value="Unassembled WGS sequence"/>
</dbReference>
<dbReference type="Pfam" id="PF08591">
    <property type="entry name" value="RNR_inhib"/>
    <property type="match status" value="1"/>
</dbReference>
<evidence type="ECO:0000256" key="1">
    <source>
        <dbReference type="ARBA" id="ARBA00004123"/>
    </source>
</evidence>
<comment type="similarity">
    <text evidence="3">Belongs to the DIF1/spd1 family.</text>
</comment>
<dbReference type="PANTHER" id="PTHR28081:SF1">
    <property type="entry name" value="DAMAGE-REGULATED IMPORT FACILITATOR 1"/>
    <property type="match status" value="1"/>
</dbReference>
<proteinExistence type="inferred from homology"/>
<sequence>MPPSTSKPDLSSKKRRFQPPITTFFSTSSHPSSNASSLSHNHYSAPTHSPTPVVESKVQASLLSVGMRVRKSVAEGYKTNHAKNMDEKHTVIISTNSIHEQSANTSIQPSTYSTTLRSELAPFSGMGRSNQYTPSLPYPGTSTLHKLQEHMITTDEDDAFSLPPSSQESVDSQSFSTPPPMLKKRTHNDFNFEPYEDDEDIDLSFDEMDNKWQDPLRLNLSHHSVSHAAGTNMHGRTILSPRLNQQRRRFLGVKHSKPVGGNSMDVDDFEEPAFLRRREEVEMDIVDEVQMGGM</sequence>
<organism evidence="7 8">
    <name type="scientific">Aspergillus calidoustus</name>
    <dbReference type="NCBI Taxonomy" id="454130"/>
    <lineage>
        <taxon>Eukaryota</taxon>
        <taxon>Fungi</taxon>
        <taxon>Dikarya</taxon>
        <taxon>Ascomycota</taxon>
        <taxon>Pezizomycotina</taxon>
        <taxon>Eurotiomycetes</taxon>
        <taxon>Eurotiomycetidae</taxon>
        <taxon>Eurotiales</taxon>
        <taxon>Aspergillaceae</taxon>
        <taxon>Aspergillus</taxon>
        <taxon>Aspergillus subgen. Nidulantes</taxon>
    </lineage>
</organism>
<evidence type="ECO:0000256" key="2">
    <source>
        <dbReference type="ARBA" id="ARBA00004496"/>
    </source>
</evidence>
<evidence type="ECO:0000256" key="3">
    <source>
        <dbReference type="ARBA" id="ARBA00005459"/>
    </source>
</evidence>
<keyword evidence="4" id="KW-0963">Cytoplasm</keyword>
<evidence type="ECO:0000313" key="8">
    <source>
        <dbReference type="Proteomes" id="UP000054771"/>
    </source>
</evidence>
<keyword evidence="5" id="KW-0539">Nucleus</keyword>
<feature type="region of interest" description="Disordered" evidence="6">
    <location>
        <begin position="157"/>
        <end position="194"/>
    </location>
</feature>
<dbReference type="GO" id="GO:0005737">
    <property type="term" value="C:cytoplasm"/>
    <property type="evidence" value="ECO:0007669"/>
    <property type="project" value="UniProtKB-SubCell"/>
</dbReference>
<feature type="compositionally biased region" description="Low complexity" evidence="6">
    <location>
        <begin position="165"/>
        <end position="176"/>
    </location>
</feature>
<dbReference type="PANTHER" id="PTHR28081">
    <property type="entry name" value="DAMAGE-REGULATED IMPORT FACILITATOR 1-RELATED"/>
    <property type="match status" value="1"/>
</dbReference>
<dbReference type="AlphaFoldDB" id="A0A0U5GVI9"/>
<reference evidence="8" key="1">
    <citation type="journal article" date="2016" name="Genome Announc.">
        <title>Draft genome sequences of fungus Aspergillus calidoustus.</title>
        <authorList>
            <person name="Horn F."/>
            <person name="Linde J."/>
            <person name="Mattern D.J."/>
            <person name="Walther G."/>
            <person name="Guthke R."/>
            <person name="Scherlach K."/>
            <person name="Martin K."/>
            <person name="Brakhage A.A."/>
            <person name="Petzke L."/>
            <person name="Valiante V."/>
        </authorList>
    </citation>
    <scope>NUCLEOTIDE SEQUENCE [LARGE SCALE GENOMIC DNA]</scope>
    <source>
        <strain evidence="8">SF006504</strain>
    </source>
</reference>
<gene>
    <name evidence="7" type="ORF">ASPCAL09068</name>
</gene>
<evidence type="ECO:0000256" key="4">
    <source>
        <dbReference type="ARBA" id="ARBA00022490"/>
    </source>
</evidence>
<keyword evidence="8" id="KW-1185">Reference proteome</keyword>
<evidence type="ECO:0000256" key="5">
    <source>
        <dbReference type="ARBA" id="ARBA00023242"/>
    </source>
</evidence>
<feature type="compositionally biased region" description="Low complexity" evidence="6">
    <location>
        <begin position="26"/>
        <end position="44"/>
    </location>
</feature>
<accession>A0A0U5GVI9</accession>
<feature type="region of interest" description="Disordered" evidence="6">
    <location>
        <begin position="1"/>
        <end position="51"/>
    </location>
</feature>
<dbReference type="GO" id="GO:1990846">
    <property type="term" value="F:ribonucleoside-diphosphate reductase inhibitor activity"/>
    <property type="evidence" value="ECO:0007669"/>
    <property type="project" value="TreeGrafter"/>
</dbReference>
<dbReference type="GO" id="GO:0005634">
    <property type="term" value="C:nucleus"/>
    <property type="evidence" value="ECO:0007669"/>
    <property type="project" value="UniProtKB-SubCell"/>
</dbReference>